<dbReference type="Proteomes" id="UP000242547">
    <property type="component" value="Unassembled WGS sequence"/>
</dbReference>
<evidence type="ECO:0000313" key="2">
    <source>
        <dbReference type="Proteomes" id="UP000242547"/>
    </source>
</evidence>
<gene>
    <name evidence="1" type="ORF">BUY44_10495</name>
</gene>
<dbReference type="EMBL" id="PYZL01000098">
    <property type="protein sequence ID" value="PTE70880.1"/>
    <property type="molecule type" value="Genomic_DNA"/>
</dbReference>
<dbReference type="RefSeq" id="WP_157948081.1">
    <property type="nucleotide sequence ID" value="NZ_PYZL01000098.1"/>
</dbReference>
<dbReference type="AlphaFoldDB" id="A0A2T4KF75"/>
<protein>
    <submittedName>
        <fullName evidence="1">Uncharacterized protein</fullName>
    </submittedName>
</protein>
<sequence>NYIGKITSSDAQTVTDNFTQNMVISGSVTGSSDNWYATEIGTKLQYNFTGSSITFRYLADTRGGVWKASIDGNFIKNISTNSGAYSSSSSLGAGVMETNIANNLDNKEHILILEFIGQDEEHPTSTPRGWIRMVTPTSKPEYSFDTFVYVVKGATVTKTQNALWDSNKEFAFQVDFGDRKEWVPEHNSTGTLKLGDKGTQQLFINNEEYSINQVLSDTSFTEVKMLQHLFATHPTTGVEFAEFIITTTITSRGVKFNTKVKWLKETTIGSGYVNMFTVNPKFITEIITSYNTKYTTQIFDNSYNYLQDEAPYSYIGVSNFYNNMYLICHNSNPYETLRMGYSDRDGDEYGKGLFALQHRNEDLQKLYPRTYTNHKTVGEIYQFEGYFGFGKLPMINKLLS</sequence>
<evidence type="ECO:0000313" key="1">
    <source>
        <dbReference type="EMBL" id="PTE70880.1"/>
    </source>
</evidence>
<dbReference type="Gene3D" id="2.60.120.260">
    <property type="entry name" value="Galactose-binding domain-like"/>
    <property type="match status" value="1"/>
</dbReference>
<organism evidence="1 2">
    <name type="scientific">Staphylococcus devriesei</name>
    <dbReference type="NCBI Taxonomy" id="586733"/>
    <lineage>
        <taxon>Bacteria</taxon>
        <taxon>Bacillati</taxon>
        <taxon>Bacillota</taxon>
        <taxon>Bacilli</taxon>
        <taxon>Bacillales</taxon>
        <taxon>Staphylococcaceae</taxon>
        <taxon>Staphylococcus</taxon>
    </lineage>
</organism>
<comment type="caution">
    <text evidence="1">The sequence shown here is derived from an EMBL/GenBank/DDBJ whole genome shotgun (WGS) entry which is preliminary data.</text>
</comment>
<proteinExistence type="predicted"/>
<name>A0A2T4KF75_9STAP</name>
<feature type="non-terminal residue" evidence="1">
    <location>
        <position position="1"/>
    </location>
</feature>
<accession>A0A2T4KF75</accession>
<reference evidence="1 2" key="1">
    <citation type="journal article" date="2016" name="Front. Microbiol.">
        <title>Comprehensive Phylogenetic Analysis of Bovine Non-aureus Staphylococci Species Based on Whole-Genome Sequencing.</title>
        <authorList>
            <person name="Naushad S."/>
            <person name="Barkema H.W."/>
            <person name="Luby C."/>
            <person name="Condas L.A."/>
            <person name="Nobrega D.B."/>
            <person name="Carson D.A."/>
            <person name="De Buck J."/>
        </authorList>
    </citation>
    <scope>NUCLEOTIDE SEQUENCE [LARGE SCALE GENOMIC DNA]</scope>
    <source>
        <strain evidence="1 2">SNUC 761</strain>
    </source>
</reference>